<evidence type="ECO:0000256" key="9">
    <source>
        <dbReference type="SAM" id="MobiDB-lite"/>
    </source>
</evidence>
<gene>
    <name evidence="10" type="ORF">BCR33DRAFT_557449</name>
</gene>
<evidence type="ECO:0000313" key="10">
    <source>
        <dbReference type="EMBL" id="ORY49956.1"/>
    </source>
</evidence>
<keyword evidence="8" id="KW-0966">Cell projection</keyword>
<evidence type="ECO:0000256" key="3">
    <source>
        <dbReference type="ARBA" id="ARBA00022490"/>
    </source>
</evidence>
<protein>
    <submittedName>
        <fullName evidence="10">Uncharacterized protein</fullName>
    </submittedName>
</protein>
<dbReference type="EMBL" id="MCGO01000008">
    <property type="protein sequence ID" value="ORY49956.1"/>
    <property type="molecule type" value="Genomic_DNA"/>
</dbReference>
<dbReference type="Proteomes" id="UP000193642">
    <property type="component" value="Unassembled WGS sequence"/>
</dbReference>
<keyword evidence="6" id="KW-0175">Coiled coil</keyword>
<reference evidence="10 11" key="1">
    <citation type="submission" date="2016-07" db="EMBL/GenBank/DDBJ databases">
        <title>Pervasive Adenine N6-methylation of Active Genes in Fungi.</title>
        <authorList>
            <consortium name="DOE Joint Genome Institute"/>
            <person name="Mondo S.J."/>
            <person name="Dannebaum R.O."/>
            <person name="Kuo R.C."/>
            <person name="Labutti K."/>
            <person name="Haridas S."/>
            <person name="Kuo A."/>
            <person name="Salamov A."/>
            <person name="Ahrendt S.R."/>
            <person name="Lipzen A."/>
            <person name="Sullivan W."/>
            <person name="Andreopoulos W.B."/>
            <person name="Clum A."/>
            <person name="Lindquist E."/>
            <person name="Daum C."/>
            <person name="Ramamoorthy G.K."/>
            <person name="Gryganskyi A."/>
            <person name="Culley D."/>
            <person name="Magnuson J.K."/>
            <person name="James T.Y."/>
            <person name="O'Malley M.A."/>
            <person name="Stajich J.E."/>
            <person name="Spatafora J.W."/>
            <person name="Visel A."/>
            <person name="Grigoriev I.V."/>
        </authorList>
    </citation>
    <scope>NUCLEOTIDE SEQUENCE [LARGE SCALE GENOMIC DNA]</scope>
    <source>
        <strain evidence="10 11">JEL800</strain>
    </source>
</reference>
<keyword evidence="4" id="KW-0853">WD repeat</keyword>
<evidence type="ECO:0000256" key="4">
    <source>
        <dbReference type="ARBA" id="ARBA00022574"/>
    </source>
</evidence>
<comment type="caution">
    <text evidence="10">The sequence shown here is derived from an EMBL/GenBank/DDBJ whole genome shotgun (WGS) entry which is preliminary data.</text>
</comment>
<evidence type="ECO:0000313" key="11">
    <source>
        <dbReference type="Proteomes" id="UP000193642"/>
    </source>
</evidence>
<evidence type="ECO:0000256" key="1">
    <source>
        <dbReference type="ARBA" id="ARBA00004138"/>
    </source>
</evidence>
<keyword evidence="3" id="KW-0963">Cytoplasm</keyword>
<comment type="subcellular location">
    <subcellularLocation>
        <location evidence="1">Cell projection</location>
        <location evidence="1">Cilium</location>
    </subcellularLocation>
    <subcellularLocation>
        <location evidence="2">Cytoplasm</location>
        <location evidence="2">Cytoskeleton</location>
    </subcellularLocation>
</comment>
<dbReference type="OrthoDB" id="10250769at2759"/>
<evidence type="ECO:0000256" key="2">
    <source>
        <dbReference type="ARBA" id="ARBA00004245"/>
    </source>
</evidence>
<feature type="region of interest" description="Disordered" evidence="9">
    <location>
        <begin position="264"/>
        <end position="290"/>
    </location>
</feature>
<dbReference type="STRING" id="329046.A0A1Y2CSU2"/>
<evidence type="ECO:0000256" key="5">
    <source>
        <dbReference type="ARBA" id="ARBA00022737"/>
    </source>
</evidence>
<dbReference type="PANTHER" id="PTHR14885">
    <property type="entry name" value="CILIA- AND FLAGELLA-ASSOCIATED PROTEIN 43-RELATED"/>
    <property type="match status" value="1"/>
</dbReference>
<organism evidence="10 11">
    <name type="scientific">Rhizoclosmatium globosum</name>
    <dbReference type="NCBI Taxonomy" id="329046"/>
    <lineage>
        <taxon>Eukaryota</taxon>
        <taxon>Fungi</taxon>
        <taxon>Fungi incertae sedis</taxon>
        <taxon>Chytridiomycota</taxon>
        <taxon>Chytridiomycota incertae sedis</taxon>
        <taxon>Chytridiomycetes</taxon>
        <taxon>Chytridiales</taxon>
        <taxon>Chytriomycetaceae</taxon>
        <taxon>Rhizoclosmatium</taxon>
    </lineage>
</organism>
<dbReference type="PANTHER" id="PTHR14885:SF3">
    <property type="entry name" value="CILIA- AND FLAGELLA-ASSOCIATED PROTEIN 44"/>
    <property type="match status" value="1"/>
</dbReference>
<keyword evidence="11" id="KW-1185">Reference proteome</keyword>
<dbReference type="GO" id="GO:0005929">
    <property type="term" value="C:cilium"/>
    <property type="evidence" value="ECO:0007669"/>
    <property type="project" value="UniProtKB-SubCell"/>
</dbReference>
<sequence length="437" mass="49915">MLLHKWTGGHETYEQYSKAFDDFAQMVRAQKGISAAGPFPRDKIYDGQFWMGHVHDCDRGRITNVAVSFDEAFMCSSGADGGIFMFRFTPKEVQEKEAPNFDFYEADEQIPTQDIIDKAVYTIQETKIKSERDREIFEAEQKKQATRDYISELRSEYLKLVATMDAANIPRSSIAVDPDLKQDIENETLQRIANVRKELEWVSEKESIGPNKLKRKFLDPVETFYIRVTALKSAWSVSTFRTLKLPEKMDFGIQTLLNNERAVSRGHADGKGGVGGDVGDGGEKAKDLAGRNTIARKQMKEPKDSRSKLEARKALRAERAQLWKQLLEEKPDENYEDRRDVAAIRISFLRVSVLTQTRSADKLLFSRKASLILRSNLTLKSSNFVTENENLSSSSNKKTKKFKQSTSVLMNSVVDVRLFHFGHLKWIKDVTLKTDML</sequence>
<evidence type="ECO:0000256" key="6">
    <source>
        <dbReference type="ARBA" id="ARBA00023054"/>
    </source>
</evidence>
<dbReference type="GO" id="GO:0005856">
    <property type="term" value="C:cytoskeleton"/>
    <property type="evidence" value="ECO:0007669"/>
    <property type="project" value="UniProtKB-SubCell"/>
</dbReference>
<name>A0A1Y2CSU2_9FUNG</name>
<proteinExistence type="predicted"/>
<keyword evidence="7" id="KW-0206">Cytoskeleton</keyword>
<evidence type="ECO:0000256" key="8">
    <source>
        <dbReference type="ARBA" id="ARBA00023273"/>
    </source>
</evidence>
<accession>A0A1Y2CSU2</accession>
<dbReference type="AlphaFoldDB" id="A0A1Y2CSU2"/>
<evidence type="ECO:0000256" key="7">
    <source>
        <dbReference type="ARBA" id="ARBA00023212"/>
    </source>
</evidence>
<keyword evidence="5" id="KW-0677">Repeat</keyword>